<dbReference type="CDD" id="cd23572">
    <property type="entry name" value="TFP_LU_ECD_PINLYP_rpt2"/>
    <property type="match status" value="1"/>
</dbReference>
<keyword evidence="3" id="KW-0472">Membrane</keyword>
<organism evidence="5 6">
    <name type="scientific">Xenopus laevis</name>
    <name type="common">African clawed frog</name>
    <dbReference type="NCBI Taxonomy" id="8355"/>
    <lineage>
        <taxon>Eukaryota</taxon>
        <taxon>Metazoa</taxon>
        <taxon>Chordata</taxon>
        <taxon>Craniata</taxon>
        <taxon>Vertebrata</taxon>
        <taxon>Euteleostomi</taxon>
        <taxon>Amphibia</taxon>
        <taxon>Batrachia</taxon>
        <taxon>Anura</taxon>
        <taxon>Pipoidea</taxon>
        <taxon>Pipidae</taxon>
        <taxon>Xenopodinae</taxon>
        <taxon>Xenopus</taxon>
        <taxon>Xenopus</taxon>
    </lineage>
</organism>
<gene>
    <name evidence="5" type="ORF">XELAEV_18036250mg</name>
</gene>
<dbReference type="SUPFAM" id="SSF57302">
    <property type="entry name" value="Snake toxin-like"/>
    <property type="match status" value="2"/>
</dbReference>
<dbReference type="PANTHER" id="PTHR20914">
    <property type="entry name" value="LY6/PLAUR DOMAIN-CONTAINING PROTEIN 8"/>
    <property type="match status" value="1"/>
</dbReference>
<reference evidence="6" key="1">
    <citation type="journal article" date="2016" name="Nature">
        <title>Genome evolution in the allotetraploid frog Xenopus laevis.</title>
        <authorList>
            <person name="Session A.M."/>
            <person name="Uno Y."/>
            <person name="Kwon T."/>
            <person name="Chapman J.A."/>
            <person name="Toyoda A."/>
            <person name="Takahashi S."/>
            <person name="Fukui A."/>
            <person name="Hikosaka A."/>
            <person name="Suzuki A."/>
            <person name="Kondo M."/>
            <person name="van Heeringen S.J."/>
            <person name="Quigley I."/>
            <person name="Heinz S."/>
            <person name="Ogino H."/>
            <person name="Ochi H."/>
            <person name="Hellsten U."/>
            <person name="Lyons J.B."/>
            <person name="Simakov O."/>
            <person name="Putnam N."/>
            <person name="Stites J."/>
            <person name="Kuroki Y."/>
            <person name="Tanaka T."/>
            <person name="Michiue T."/>
            <person name="Watanabe M."/>
            <person name="Bogdanovic O."/>
            <person name="Lister R."/>
            <person name="Georgiou G."/>
            <person name="Paranjpe S.S."/>
            <person name="van Kruijsbergen I."/>
            <person name="Shu S."/>
            <person name="Carlson J."/>
            <person name="Kinoshita T."/>
            <person name="Ohta Y."/>
            <person name="Mawaribuchi S."/>
            <person name="Jenkins J."/>
            <person name="Grimwood J."/>
            <person name="Schmutz J."/>
            <person name="Mitros T."/>
            <person name="Mozaffari S.V."/>
            <person name="Suzuki Y."/>
            <person name="Haramoto Y."/>
            <person name="Yamamoto T.S."/>
            <person name="Takagi C."/>
            <person name="Heald R."/>
            <person name="Miller K."/>
            <person name="Haudenschild C."/>
            <person name="Kitzman J."/>
            <person name="Nakayama T."/>
            <person name="Izutsu Y."/>
            <person name="Robert J."/>
            <person name="Fortriede J."/>
            <person name="Burns K."/>
            <person name="Lotay V."/>
            <person name="Karimi K."/>
            <person name="Yasuoka Y."/>
            <person name="Dichmann D.S."/>
            <person name="Flajnik M.F."/>
            <person name="Houston D.W."/>
            <person name="Shendure J."/>
            <person name="DuPasquier L."/>
            <person name="Vize P.D."/>
            <person name="Zorn A.M."/>
            <person name="Ito M."/>
            <person name="Marcotte E.M."/>
            <person name="Wallingford J.B."/>
            <person name="Ito Y."/>
            <person name="Asashima M."/>
            <person name="Ueno N."/>
            <person name="Matsuda Y."/>
            <person name="Veenstra G.J."/>
            <person name="Fujiyama A."/>
            <person name="Harland R.M."/>
            <person name="Taira M."/>
            <person name="Rokhsar D.S."/>
        </authorList>
    </citation>
    <scope>NUCLEOTIDE SEQUENCE [LARGE SCALE GENOMIC DNA]</scope>
    <source>
        <strain evidence="6">J</strain>
    </source>
</reference>
<dbReference type="Proteomes" id="UP000694892">
    <property type="component" value="Chromosome 7L"/>
</dbReference>
<sequence length="198" mass="22352">CHSYTDKCEYYPVHCEGGEDVCLTENNWPIHDKENEFEVMRRCGKAAECNRVGTFTSKIKTFTINTTCCNSSLCLSPVPTLPTQASSENGLTCPTCYTQNSMRCIGLDPLNCVGNENRCIHYTKKEFYENTLRTQSLYGCTTESICRLGSSKIKFLFRSNKTFKTITMDMMCSGSMRLNFTSLSYMGFLLVGVGLFHL</sequence>
<dbReference type="EMBL" id="CM004478">
    <property type="protein sequence ID" value="OCT73270.1"/>
    <property type="molecule type" value="Genomic_DNA"/>
</dbReference>
<dbReference type="GO" id="GO:0005576">
    <property type="term" value="C:extracellular region"/>
    <property type="evidence" value="ECO:0007669"/>
    <property type="project" value="UniProtKB-SubCell"/>
</dbReference>
<evidence type="ECO:0000256" key="3">
    <source>
        <dbReference type="SAM" id="Phobius"/>
    </source>
</evidence>
<dbReference type="Gene3D" id="2.10.60.10">
    <property type="entry name" value="CD59"/>
    <property type="match status" value="2"/>
</dbReference>
<evidence type="ECO:0000259" key="4">
    <source>
        <dbReference type="Pfam" id="PF00021"/>
    </source>
</evidence>
<comment type="subcellular location">
    <subcellularLocation>
        <location evidence="1">Secreted</location>
    </subcellularLocation>
</comment>
<keyword evidence="3" id="KW-1133">Transmembrane helix</keyword>
<keyword evidence="3" id="KW-0812">Transmembrane</keyword>
<evidence type="ECO:0000313" key="6">
    <source>
        <dbReference type="Proteomes" id="UP000694892"/>
    </source>
</evidence>
<name>A0A974CH55_XENLA</name>
<feature type="non-terminal residue" evidence="5">
    <location>
        <position position="1"/>
    </location>
</feature>
<dbReference type="CDD" id="cd00117">
    <property type="entry name" value="TFP"/>
    <property type="match status" value="1"/>
</dbReference>
<feature type="transmembrane region" description="Helical" evidence="3">
    <location>
        <begin position="178"/>
        <end position="197"/>
    </location>
</feature>
<accession>A0A974CH55</accession>
<dbReference type="InterPro" id="IPR045860">
    <property type="entry name" value="Snake_toxin-like_sf"/>
</dbReference>
<dbReference type="PANTHER" id="PTHR20914:SF41">
    <property type="entry name" value="UROKINASE PLASMINOGEN ACTIVATOR SURFACE RECEPTOR-LIKE"/>
    <property type="match status" value="1"/>
</dbReference>
<evidence type="ECO:0000313" key="5">
    <source>
        <dbReference type="EMBL" id="OCT73270.1"/>
    </source>
</evidence>
<evidence type="ECO:0000256" key="2">
    <source>
        <dbReference type="ARBA" id="ARBA00022525"/>
    </source>
</evidence>
<dbReference type="InterPro" id="IPR050918">
    <property type="entry name" value="CNF-like_PLA2_Inhibitor"/>
</dbReference>
<dbReference type="OMA" id="YGCTTES"/>
<protein>
    <recommendedName>
        <fullName evidence="4">UPAR/Ly6 domain-containing protein</fullName>
    </recommendedName>
</protein>
<feature type="domain" description="UPAR/Ly6" evidence="4">
    <location>
        <begin position="1"/>
        <end position="76"/>
    </location>
</feature>
<dbReference type="Pfam" id="PF00021">
    <property type="entry name" value="UPAR_LY6"/>
    <property type="match status" value="2"/>
</dbReference>
<dbReference type="InterPro" id="IPR016054">
    <property type="entry name" value="LY6_UPA_recep-like"/>
</dbReference>
<evidence type="ECO:0000256" key="1">
    <source>
        <dbReference type="ARBA" id="ARBA00004613"/>
    </source>
</evidence>
<feature type="domain" description="UPAR/Ly6" evidence="4">
    <location>
        <begin position="89"/>
        <end position="152"/>
    </location>
</feature>
<keyword evidence="2" id="KW-0964">Secreted</keyword>
<dbReference type="AlphaFoldDB" id="A0A974CH55"/>
<proteinExistence type="predicted"/>